<dbReference type="Pfam" id="PF02481">
    <property type="entry name" value="DNA_processg_A"/>
    <property type="match status" value="1"/>
</dbReference>
<dbReference type="InterPro" id="IPR036388">
    <property type="entry name" value="WH-like_DNA-bd_sf"/>
</dbReference>
<dbReference type="InterPro" id="IPR041614">
    <property type="entry name" value="DprA_WH"/>
</dbReference>
<evidence type="ECO:0000259" key="2">
    <source>
        <dbReference type="Pfam" id="PF02481"/>
    </source>
</evidence>
<dbReference type="Pfam" id="PF17782">
    <property type="entry name" value="WHD_DprA"/>
    <property type="match status" value="1"/>
</dbReference>
<feature type="domain" description="Smf/DprA SLOG" evidence="2">
    <location>
        <begin position="87"/>
        <end position="298"/>
    </location>
</feature>
<gene>
    <name evidence="4" type="ORF">GCM10011505_42990</name>
</gene>
<dbReference type="Proteomes" id="UP000603352">
    <property type="component" value="Unassembled WGS sequence"/>
</dbReference>
<dbReference type="RefSeq" id="WP_229708454.1">
    <property type="nucleotide sequence ID" value="NZ_BMDZ01000072.1"/>
</dbReference>
<evidence type="ECO:0000256" key="1">
    <source>
        <dbReference type="ARBA" id="ARBA00006525"/>
    </source>
</evidence>
<evidence type="ECO:0000313" key="5">
    <source>
        <dbReference type="Proteomes" id="UP000603352"/>
    </source>
</evidence>
<organism evidence="4 5">
    <name type="scientific">Tistrella bauzanensis</name>
    <dbReference type="NCBI Taxonomy" id="657419"/>
    <lineage>
        <taxon>Bacteria</taxon>
        <taxon>Pseudomonadati</taxon>
        <taxon>Pseudomonadota</taxon>
        <taxon>Alphaproteobacteria</taxon>
        <taxon>Geminicoccales</taxon>
        <taxon>Geminicoccaceae</taxon>
        <taxon>Tistrella</taxon>
    </lineage>
</organism>
<dbReference type="InterPro" id="IPR003488">
    <property type="entry name" value="DprA"/>
</dbReference>
<dbReference type="Gene3D" id="3.40.50.450">
    <property type="match status" value="1"/>
</dbReference>
<comment type="caution">
    <text evidence="4">The sequence shown here is derived from an EMBL/GenBank/DDBJ whole genome shotgun (WGS) entry which is preliminary data.</text>
</comment>
<comment type="similarity">
    <text evidence="1">Belongs to the DprA/Smf family.</text>
</comment>
<dbReference type="Pfam" id="PF21102">
    <property type="entry name" value="DprA_N"/>
    <property type="match status" value="1"/>
</dbReference>
<name>A0ABQ1J439_9PROT</name>
<dbReference type="PANTHER" id="PTHR43022">
    <property type="entry name" value="PROTEIN SMF"/>
    <property type="match status" value="1"/>
</dbReference>
<dbReference type="NCBIfam" id="TIGR00732">
    <property type="entry name" value="dprA"/>
    <property type="match status" value="1"/>
</dbReference>
<evidence type="ECO:0000313" key="4">
    <source>
        <dbReference type="EMBL" id="GGB57515.1"/>
    </source>
</evidence>
<keyword evidence="5" id="KW-1185">Reference proteome</keyword>
<dbReference type="Gene3D" id="1.10.10.10">
    <property type="entry name" value="Winged helix-like DNA-binding domain superfamily/Winged helix DNA-binding domain"/>
    <property type="match status" value="1"/>
</dbReference>
<protein>
    <submittedName>
        <fullName evidence="4">DNA processing protein DprA</fullName>
    </submittedName>
</protein>
<dbReference type="PANTHER" id="PTHR43022:SF1">
    <property type="entry name" value="PROTEIN SMF"/>
    <property type="match status" value="1"/>
</dbReference>
<dbReference type="EMBL" id="BMDZ01000072">
    <property type="protein sequence ID" value="GGB57515.1"/>
    <property type="molecule type" value="Genomic_DNA"/>
</dbReference>
<proteinExistence type="inferred from homology"/>
<dbReference type="SUPFAM" id="SSF102405">
    <property type="entry name" value="MCP/YpsA-like"/>
    <property type="match status" value="1"/>
</dbReference>
<reference evidence="5" key="1">
    <citation type="journal article" date="2019" name="Int. J. Syst. Evol. Microbiol.">
        <title>The Global Catalogue of Microorganisms (GCM) 10K type strain sequencing project: providing services to taxonomists for standard genome sequencing and annotation.</title>
        <authorList>
            <consortium name="The Broad Institute Genomics Platform"/>
            <consortium name="The Broad Institute Genome Sequencing Center for Infectious Disease"/>
            <person name="Wu L."/>
            <person name="Ma J."/>
        </authorList>
    </citation>
    <scope>NUCLEOTIDE SEQUENCE [LARGE SCALE GENOMIC DNA]</scope>
    <source>
        <strain evidence="5">CGMCC 1.10188</strain>
    </source>
</reference>
<accession>A0ABQ1J439</accession>
<evidence type="ECO:0000259" key="3">
    <source>
        <dbReference type="Pfam" id="PF17782"/>
    </source>
</evidence>
<dbReference type="InterPro" id="IPR057666">
    <property type="entry name" value="DrpA_SLOG"/>
</dbReference>
<feature type="domain" description="DprA winged helix" evidence="3">
    <location>
        <begin position="328"/>
        <end position="382"/>
    </location>
</feature>
<sequence>MLWPMSTSRSSVLTRAERLDWLRLIRTEQVGPITFFELLTRYGTAARALEAVPELARRGGRARPLTPPSRAKAEAELRRITAAGARLVAMGEPGYPPRLAEIPDPPPLVQIRGHDTVAAAPAVALVGARTAALPSCRLAGRMAADLAAAGIVVVSGLARGIDAAAHDGALGAGTGGAGTMGVVAGGIDVVYPPEHAALQARIATEGLLLAEQPPGVEPVARHFPRRNRIVAGSTLATVVIEAAPRSGSLITARLAGEYGREVLAVPGSPADSRSEGCNRLIRDGATLVRNAADVLEAIRSLLDKPLGEPHPLALPHPALRDQVLQSGPDDAELDAARGLIPPLIAADPMGVDDLVHASGLTAATILTILLELELAGRLIRLPRRMVSLSMG</sequence>